<dbReference type="Proteomes" id="UP000887226">
    <property type="component" value="Unassembled WGS sequence"/>
</dbReference>
<organism evidence="1 2">
    <name type="scientific">Calycina marina</name>
    <dbReference type="NCBI Taxonomy" id="1763456"/>
    <lineage>
        <taxon>Eukaryota</taxon>
        <taxon>Fungi</taxon>
        <taxon>Dikarya</taxon>
        <taxon>Ascomycota</taxon>
        <taxon>Pezizomycotina</taxon>
        <taxon>Leotiomycetes</taxon>
        <taxon>Helotiales</taxon>
        <taxon>Pezizellaceae</taxon>
        <taxon>Calycina</taxon>
    </lineage>
</organism>
<sequence length="131" mass="14833">GGKQFTLPCNISRNGYTMPSRALIDTRAALYTAMSSQFAIRIARAFNISFIKIPNPVCPKRYDGKSGAPMDRALLAYMTLMSRRIATPFLITDLGNHDIIIGQRFLKHFSILTDSRNYTLHWPERFPPTPV</sequence>
<dbReference type="InterPro" id="IPR021109">
    <property type="entry name" value="Peptidase_aspartic_dom_sf"/>
</dbReference>
<proteinExistence type="predicted"/>
<reference evidence="1" key="1">
    <citation type="journal article" date="2021" name="IMA Fungus">
        <title>Genomic characterization of three marine fungi, including Emericellopsis atlantica sp. nov. with signatures of a generalist lifestyle and marine biomass degradation.</title>
        <authorList>
            <person name="Hagestad O.C."/>
            <person name="Hou L."/>
            <person name="Andersen J.H."/>
            <person name="Hansen E.H."/>
            <person name="Altermark B."/>
            <person name="Li C."/>
            <person name="Kuhnert E."/>
            <person name="Cox R.J."/>
            <person name="Crous P.W."/>
            <person name="Spatafora J.W."/>
            <person name="Lail K."/>
            <person name="Amirebrahimi M."/>
            <person name="Lipzen A."/>
            <person name="Pangilinan J."/>
            <person name="Andreopoulos W."/>
            <person name="Hayes R.D."/>
            <person name="Ng V."/>
            <person name="Grigoriev I.V."/>
            <person name="Jackson S.A."/>
            <person name="Sutton T.D.S."/>
            <person name="Dobson A.D.W."/>
            <person name="Rama T."/>
        </authorList>
    </citation>
    <scope>NUCLEOTIDE SEQUENCE</scope>
    <source>
        <strain evidence="1">TRa3180A</strain>
    </source>
</reference>
<name>A0A9P7YVT1_9HELO</name>
<gene>
    <name evidence="1" type="ORF">BJ878DRAFT_393587</name>
</gene>
<feature type="non-terminal residue" evidence="1">
    <location>
        <position position="1"/>
    </location>
</feature>
<keyword evidence="2" id="KW-1185">Reference proteome</keyword>
<dbReference type="EMBL" id="MU254490">
    <property type="protein sequence ID" value="KAG9240317.1"/>
    <property type="molecule type" value="Genomic_DNA"/>
</dbReference>
<evidence type="ECO:0000313" key="1">
    <source>
        <dbReference type="EMBL" id="KAG9240317.1"/>
    </source>
</evidence>
<dbReference type="AlphaFoldDB" id="A0A9P7YVT1"/>
<dbReference type="Gene3D" id="2.40.70.10">
    <property type="entry name" value="Acid Proteases"/>
    <property type="match status" value="1"/>
</dbReference>
<accession>A0A9P7YVT1</accession>
<evidence type="ECO:0000313" key="2">
    <source>
        <dbReference type="Proteomes" id="UP000887226"/>
    </source>
</evidence>
<dbReference type="CDD" id="cd00303">
    <property type="entry name" value="retropepsin_like"/>
    <property type="match status" value="1"/>
</dbReference>
<dbReference type="OrthoDB" id="3561912at2759"/>
<feature type="non-terminal residue" evidence="1">
    <location>
        <position position="131"/>
    </location>
</feature>
<comment type="caution">
    <text evidence="1">The sequence shown here is derived from an EMBL/GenBank/DDBJ whole genome shotgun (WGS) entry which is preliminary data.</text>
</comment>
<protein>
    <submittedName>
        <fullName evidence="1">Uncharacterized protein</fullName>
    </submittedName>
</protein>